<comment type="similarity">
    <text evidence="1 4">Belongs to the cyclophilin-type PPIase family.</text>
</comment>
<name>A0A6N6VZ49_9BACT</name>
<feature type="chain" id="PRO_5027143772" description="Peptidyl-prolyl cis-trans isomerase" evidence="4">
    <location>
        <begin position="26"/>
        <end position="236"/>
    </location>
</feature>
<dbReference type="EC" id="5.2.1.8" evidence="4"/>
<sequence>MFQKFKISLVLFNLLFVIPTFDIHAAVEKKAEVKKEKTVRKKKLTKQQKNQNQQKNLALSEPSVPKGDIEVVILTSKGKIRLDLFKEKDPLTVNNFIQYVKAGYYNNTIFHRIVDGFIIQGGAYDVGFNEKPPLFEPIKNTSFKGLKNTFGTIAMARKQSSPDSATSQFFINLSNNSYLDYTKEENGYAVFGKVLSGMEIIQKIAKQKIGQREGMYNVPFYTDEALISSVYVVEPQ</sequence>
<keyword evidence="8" id="KW-1185">Reference proteome</keyword>
<evidence type="ECO:0000256" key="3">
    <source>
        <dbReference type="ARBA" id="ARBA00023235"/>
    </source>
</evidence>
<keyword evidence="4" id="KW-0732">Signal</keyword>
<dbReference type="PROSITE" id="PS00170">
    <property type="entry name" value="CSA_PPIASE_1"/>
    <property type="match status" value="1"/>
</dbReference>
<dbReference type="InterPro" id="IPR044665">
    <property type="entry name" value="E_coli_cyclophilin_A-like"/>
</dbReference>
<evidence type="ECO:0000313" key="8">
    <source>
        <dbReference type="Proteomes" id="UP000437748"/>
    </source>
</evidence>
<dbReference type="PRINTS" id="PR00153">
    <property type="entry name" value="CSAPPISMRASE"/>
</dbReference>
<dbReference type="GO" id="GO:0006457">
    <property type="term" value="P:protein folding"/>
    <property type="evidence" value="ECO:0007669"/>
    <property type="project" value="InterPro"/>
</dbReference>
<gene>
    <name evidence="7" type="ORF">GCL60_05555</name>
</gene>
<dbReference type="Gene3D" id="2.40.100.10">
    <property type="entry name" value="Cyclophilin-like"/>
    <property type="match status" value="1"/>
</dbReference>
<evidence type="ECO:0000256" key="4">
    <source>
        <dbReference type="RuleBase" id="RU363019"/>
    </source>
</evidence>
<dbReference type="PROSITE" id="PS50072">
    <property type="entry name" value="CSA_PPIASE_2"/>
    <property type="match status" value="1"/>
</dbReference>
<dbReference type="PANTHER" id="PTHR43246">
    <property type="entry name" value="PEPTIDYL-PROLYL CIS-TRANS ISOMERASE CYP38, CHLOROPLASTIC"/>
    <property type="match status" value="1"/>
</dbReference>
<feature type="compositionally biased region" description="Low complexity" evidence="5">
    <location>
        <begin position="47"/>
        <end position="59"/>
    </location>
</feature>
<dbReference type="RefSeq" id="WP_153419166.1">
    <property type="nucleotide sequence ID" value="NZ_WFLM01000002.1"/>
</dbReference>
<protein>
    <recommendedName>
        <fullName evidence="4">Peptidyl-prolyl cis-trans isomerase</fullName>
        <shortName evidence="4">PPIase</shortName>
        <ecNumber evidence="4">5.2.1.8</ecNumber>
    </recommendedName>
</protein>
<feature type="domain" description="PPIase cyclophilin-type" evidence="6">
    <location>
        <begin position="78"/>
        <end position="219"/>
    </location>
</feature>
<dbReference type="InterPro" id="IPR029000">
    <property type="entry name" value="Cyclophilin-like_dom_sf"/>
</dbReference>
<dbReference type="InterPro" id="IPR020892">
    <property type="entry name" value="Cyclophilin-type_PPIase_CS"/>
</dbReference>
<evidence type="ECO:0000313" key="7">
    <source>
        <dbReference type="EMBL" id="KAB8039728.1"/>
    </source>
</evidence>
<evidence type="ECO:0000259" key="6">
    <source>
        <dbReference type="PROSITE" id="PS50072"/>
    </source>
</evidence>
<evidence type="ECO:0000256" key="2">
    <source>
        <dbReference type="ARBA" id="ARBA00023110"/>
    </source>
</evidence>
<evidence type="ECO:0000256" key="1">
    <source>
        <dbReference type="ARBA" id="ARBA00007365"/>
    </source>
</evidence>
<dbReference type="OrthoDB" id="9807797at2"/>
<accession>A0A6N6VZ49</accession>
<comment type="function">
    <text evidence="4">PPIases accelerate the folding of proteins. It catalyzes the cis-trans isomerization of proline imidic peptide bonds in oligopeptides.</text>
</comment>
<dbReference type="AlphaFoldDB" id="A0A6N6VZ49"/>
<reference evidence="7 8" key="1">
    <citation type="submission" date="2019-10" db="EMBL/GenBank/DDBJ databases">
        <title>New species of Slilvanegrellaceae.</title>
        <authorList>
            <person name="Pitt A."/>
            <person name="Hahn M.W."/>
        </authorList>
    </citation>
    <scope>NUCLEOTIDE SEQUENCE [LARGE SCALE GENOMIC DNA]</scope>
    <source>
        <strain evidence="7 8">SP-Ram-0.45-NSY-1</strain>
    </source>
</reference>
<dbReference type="GO" id="GO:0003755">
    <property type="term" value="F:peptidyl-prolyl cis-trans isomerase activity"/>
    <property type="evidence" value="ECO:0007669"/>
    <property type="project" value="UniProtKB-UniRule"/>
</dbReference>
<dbReference type="Pfam" id="PF00160">
    <property type="entry name" value="Pro_isomerase"/>
    <property type="match status" value="1"/>
</dbReference>
<keyword evidence="3 4" id="KW-0413">Isomerase</keyword>
<feature type="signal peptide" evidence="4">
    <location>
        <begin position="1"/>
        <end position="25"/>
    </location>
</feature>
<keyword evidence="2 4" id="KW-0697">Rotamase</keyword>
<comment type="catalytic activity">
    <reaction evidence="4">
        <text>[protein]-peptidylproline (omega=180) = [protein]-peptidylproline (omega=0)</text>
        <dbReference type="Rhea" id="RHEA:16237"/>
        <dbReference type="Rhea" id="RHEA-COMP:10747"/>
        <dbReference type="Rhea" id="RHEA-COMP:10748"/>
        <dbReference type="ChEBI" id="CHEBI:83833"/>
        <dbReference type="ChEBI" id="CHEBI:83834"/>
        <dbReference type="EC" id="5.2.1.8"/>
    </reaction>
</comment>
<comment type="caution">
    <text evidence="7">The sequence shown here is derived from an EMBL/GenBank/DDBJ whole genome shotgun (WGS) entry which is preliminary data.</text>
</comment>
<dbReference type="InterPro" id="IPR002130">
    <property type="entry name" value="Cyclophilin-type_PPIase_dom"/>
</dbReference>
<dbReference type="EMBL" id="WFLM01000002">
    <property type="protein sequence ID" value="KAB8039728.1"/>
    <property type="molecule type" value="Genomic_DNA"/>
</dbReference>
<evidence type="ECO:0000256" key="5">
    <source>
        <dbReference type="SAM" id="MobiDB-lite"/>
    </source>
</evidence>
<proteinExistence type="inferred from homology"/>
<dbReference type="Proteomes" id="UP000437748">
    <property type="component" value="Unassembled WGS sequence"/>
</dbReference>
<feature type="region of interest" description="Disordered" evidence="5">
    <location>
        <begin position="39"/>
        <end position="59"/>
    </location>
</feature>
<organism evidence="7 8">
    <name type="scientific">Silvanigrella paludirubra</name>
    <dbReference type="NCBI Taxonomy" id="2499159"/>
    <lineage>
        <taxon>Bacteria</taxon>
        <taxon>Pseudomonadati</taxon>
        <taxon>Bdellovibrionota</taxon>
        <taxon>Oligoflexia</taxon>
        <taxon>Silvanigrellales</taxon>
        <taxon>Silvanigrellaceae</taxon>
        <taxon>Silvanigrella</taxon>
    </lineage>
</organism>
<dbReference type="SUPFAM" id="SSF50891">
    <property type="entry name" value="Cyclophilin-like"/>
    <property type="match status" value="1"/>
</dbReference>